<dbReference type="InterPro" id="IPR010982">
    <property type="entry name" value="Lambda_DNA-bd_dom_sf"/>
</dbReference>
<keyword evidence="3" id="KW-0804">Transcription</keyword>
<evidence type="ECO:0000313" key="5">
    <source>
        <dbReference type="EMBL" id="MFD1224920.1"/>
    </source>
</evidence>
<keyword evidence="6" id="KW-1185">Reference proteome</keyword>
<dbReference type="SMART" id="SM00530">
    <property type="entry name" value="HTH_XRE"/>
    <property type="match status" value="1"/>
</dbReference>
<dbReference type="PANTHER" id="PTHR46797">
    <property type="entry name" value="HTH-TYPE TRANSCRIPTIONAL REGULATOR"/>
    <property type="match status" value="1"/>
</dbReference>
<dbReference type="Gene3D" id="1.10.260.40">
    <property type="entry name" value="lambda repressor-like DNA-binding domains"/>
    <property type="match status" value="1"/>
</dbReference>
<keyword evidence="2" id="KW-0238">DNA-binding</keyword>
<evidence type="ECO:0000256" key="1">
    <source>
        <dbReference type="ARBA" id="ARBA00023015"/>
    </source>
</evidence>
<dbReference type="CDD" id="cd00093">
    <property type="entry name" value="HTH_XRE"/>
    <property type="match status" value="1"/>
</dbReference>
<dbReference type="InterPro" id="IPR050807">
    <property type="entry name" value="TransReg_Diox_bact_type"/>
</dbReference>
<dbReference type="Proteomes" id="UP001597180">
    <property type="component" value="Unassembled WGS sequence"/>
</dbReference>
<evidence type="ECO:0000256" key="3">
    <source>
        <dbReference type="ARBA" id="ARBA00023163"/>
    </source>
</evidence>
<comment type="caution">
    <text evidence="5">The sequence shown here is derived from an EMBL/GenBank/DDBJ whole genome shotgun (WGS) entry which is preliminary data.</text>
</comment>
<dbReference type="PROSITE" id="PS50943">
    <property type="entry name" value="HTH_CROC1"/>
    <property type="match status" value="1"/>
</dbReference>
<dbReference type="RefSeq" id="WP_345592605.1">
    <property type="nucleotide sequence ID" value="NZ_BAABJG010000035.1"/>
</dbReference>
<dbReference type="SUPFAM" id="SSF47413">
    <property type="entry name" value="lambda repressor-like DNA-binding domains"/>
    <property type="match status" value="1"/>
</dbReference>
<gene>
    <name evidence="5" type="ORF">ACFQ4B_32900</name>
</gene>
<dbReference type="Pfam" id="PF01381">
    <property type="entry name" value="HTH_3"/>
    <property type="match status" value="1"/>
</dbReference>
<reference evidence="6" key="1">
    <citation type="journal article" date="2019" name="Int. J. Syst. Evol. Microbiol.">
        <title>The Global Catalogue of Microorganisms (GCM) 10K type strain sequencing project: providing services to taxonomists for standard genome sequencing and annotation.</title>
        <authorList>
            <consortium name="The Broad Institute Genomics Platform"/>
            <consortium name="The Broad Institute Genome Sequencing Center for Infectious Disease"/>
            <person name="Wu L."/>
            <person name="Ma J."/>
        </authorList>
    </citation>
    <scope>NUCLEOTIDE SEQUENCE [LARGE SCALE GENOMIC DNA]</scope>
    <source>
        <strain evidence="6">CCUG 53270</strain>
    </source>
</reference>
<evidence type="ECO:0000313" key="6">
    <source>
        <dbReference type="Proteomes" id="UP001597180"/>
    </source>
</evidence>
<dbReference type="EMBL" id="JBHTLU010000053">
    <property type="protein sequence ID" value="MFD1224920.1"/>
    <property type="molecule type" value="Genomic_DNA"/>
</dbReference>
<evidence type="ECO:0000256" key="2">
    <source>
        <dbReference type="ARBA" id="ARBA00023125"/>
    </source>
</evidence>
<protein>
    <submittedName>
        <fullName evidence="5">Helix-turn-helix domain-containing protein</fullName>
    </submittedName>
</protein>
<accession>A0ABW3UZ30</accession>
<feature type="domain" description="HTH cro/C1-type" evidence="4">
    <location>
        <begin position="12"/>
        <end position="66"/>
    </location>
</feature>
<name>A0ABW3UZ30_9BACL</name>
<dbReference type="InterPro" id="IPR001387">
    <property type="entry name" value="Cro/C1-type_HTH"/>
</dbReference>
<keyword evidence="1" id="KW-0805">Transcription regulation</keyword>
<sequence>MATFAQIVGAKIRLHRIEQNLTQEKLAETIGMAATYLGQIERGEKNVKLQTIEKIALALHMSVFDLFNDEKEANLQQKKMVMGQHSLVAQTQRCQTATSVSYFTGTVGTGNRRFVEK</sequence>
<dbReference type="PANTHER" id="PTHR46797:SF23">
    <property type="entry name" value="HTH-TYPE TRANSCRIPTIONAL REGULATOR SUTR"/>
    <property type="match status" value="1"/>
</dbReference>
<organism evidence="5 6">
    <name type="scientific">Paenibacillus vulneris</name>
    <dbReference type="NCBI Taxonomy" id="1133364"/>
    <lineage>
        <taxon>Bacteria</taxon>
        <taxon>Bacillati</taxon>
        <taxon>Bacillota</taxon>
        <taxon>Bacilli</taxon>
        <taxon>Bacillales</taxon>
        <taxon>Paenibacillaceae</taxon>
        <taxon>Paenibacillus</taxon>
    </lineage>
</organism>
<proteinExistence type="predicted"/>
<evidence type="ECO:0000259" key="4">
    <source>
        <dbReference type="PROSITE" id="PS50943"/>
    </source>
</evidence>